<proteinExistence type="predicted"/>
<dbReference type="SMART" id="SM00943">
    <property type="entry name" value="Prim-Pol"/>
    <property type="match status" value="1"/>
</dbReference>
<dbReference type="GeneID" id="92868158"/>
<dbReference type="Proteomes" id="UP000000328">
    <property type="component" value="Chromosome"/>
</dbReference>
<sequence>MTSSAQSAALRAAAMEMAGRGWKVFPCRPGSKAALWHRQEHCRGGGVCADGHVTPESLATSDVERVAARWSDGVAYNIAVYPGPSGLFILDCDIPKAARPGQPPARGEHDPDGWTQLQALAGQRGGPLPDTFTLATPSGGRQLWFTAPPGTLLRGTVKHVATNIDSRGWGTYGLAPGCVLLNGAYELIDDTDPVELPGWLVQANVERASGAISGRPEKPVAAPDAYTARAVRAECDRVASEPPGRRNKVLSTAAYALGQLVGAEVLDREHARAELETAVAAWNTPASWAKDTGVIATSLAAGEGNPRRINRRGPGRAA</sequence>
<name>A0A0H3CVV5_AMYMU</name>
<dbReference type="SUPFAM" id="SSF56747">
    <property type="entry name" value="Prim-pol domain"/>
    <property type="match status" value="1"/>
</dbReference>
<feature type="domain" description="DNA primase/polymerase bifunctional N-terminal" evidence="1">
    <location>
        <begin position="14"/>
        <end position="200"/>
    </location>
</feature>
<protein>
    <recommendedName>
        <fullName evidence="1">DNA primase/polymerase bifunctional N-terminal domain-containing protein</fullName>
    </recommendedName>
</protein>
<accession>A0A0H3CVV5</accession>
<dbReference type="CDD" id="cd04859">
    <property type="entry name" value="Prim_Pol"/>
    <property type="match status" value="1"/>
</dbReference>
<dbReference type="AlphaFoldDB" id="A0A0H3CVV5"/>
<reference evidence="2 3" key="1">
    <citation type="journal article" date="2010" name="Cell Res.">
        <title>Complete genome sequence of the rifamycin SV-producing Amycolatopsis mediterranei U32 revealed its genetic characteristics in phylogeny and metabolism.</title>
        <authorList>
            <person name="Zhao W."/>
            <person name="Zhong Y."/>
            <person name="Yuan H."/>
            <person name="Wang J."/>
            <person name="Zheng H."/>
            <person name="Wang Y."/>
            <person name="Cen X."/>
            <person name="Xu F."/>
            <person name="Bai J."/>
            <person name="Han X."/>
            <person name="Lu G."/>
            <person name="Zhu Y."/>
            <person name="Shao Z."/>
            <person name="Yan H."/>
            <person name="Li C."/>
            <person name="Peng N."/>
            <person name="Zhang Z."/>
            <person name="Zhang Y."/>
            <person name="Lin W."/>
            <person name="Fan Y."/>
            <person name="Qin Z."/>
            <person name="Hu Y."/>
            <person name="Zhu B."/>
            <person name="Wang S."/>
            <person name="Ding X."/>
            <person name="Zhao G.P."/>
        </authorList>
    </citation>
    <scope>NUCLEOTIDE SEQUENCE [LARGE SCALE GENOMIC DNA]</scope>
    <source>
        <strain evidence="3">U-32</strain>
    </source>
</reference>
<dbReference type="EMBL" id="CP002000">
    <property type="protein sequence ID" value="ADJ42180.1"/>
    <property type="molecule type" value="Genomic_DNA"/>
</dbReference>
<dbReference type="RefSeq" id="WP_012477112.1">
    <property type="nucleotide sequence ID" value="NC_014318.1"/>
</dbReference>
<dbReference type="eggNOG" id="COG3378">
    <property type="taxonomic scope" value="Bacteria"/>
</dbReference>
<dbReference type="OrthoDB" id="3218228at2"/>
<organism evidence="2 3">
    <name type="scientific">Amycolatopsis mediterranei (strain U-32)</name>
    <dbReference type="NCBI Taxonomy" id="749927"/>
    <lineage>
        <taxon>Bacteria</taxon>
        <taxon>Bacillati</taxon>
        <taxon>Actinomycetota</taxon>
        <taxon>Actinomycetes</taxon>
        <taxon>Pseudonocardiales</taxon>
        <taxon>Pseudonocardiaceae</taxon>
        <taxon>Amycolatopsis</taxon>
    </lineage>
</organism>
<dbReference type="InterPro" id="IPR015330">
    <property type="entry name" value="DNA_primase/pol_bifunc_N"/>
</dbReference>
<dbReference type="Pfam" id="PF09250">
    <property type="entry name" value="Prim-Pol"/>
    <property type="match status" value="1"/>
</dbReference>
<dbReference type="HOGENOM" id="CLU_057861_2_0_11"/>
<evidence type="ECO:0000313" key="3">
    <source>
        <dbReference type="Proteomes" id="UP000000328"/>
    </source>
</evidence>
<dbReference type="KEGG" id="amd:AMED_0358"/>
<dbReference type="PATRIC" id="fig|749927.5.peg.368"/>
<evidence type="ECO:0000313" key="2">
    <source>
        <dbReference type="EMBL" id="ADJ42180.1"/>
    </source>
</evidence>
<gene>
    <name evidence="2" type="ordered locus">AMED_0358</name>
</gene>
<evidence type="ECO:0000259" key="1">
    <source>
        <dbReference type="SMART" id="SM00943"/>
    </source>
</evidence>